<dbReference type="GO" id="GO:0030154">
    <property type="term" value="P:cell differentiation"/>
    <property type="evidence" value="ECO:0007669"/>
    <property type="project" value="UniProtKB-KW"/>
</dbReference>
<organism evidence="8 9">
    <name type="scientific">Crotalaria pallida</name>
    <name type="common">Smooth rattlebox</name>
    <name type="synonym">Crotalaria striata</name>
    <dbReference type="NCBI Taxonomy" id="3830"/>
    <lineage>
        <taxon>Eukaryota</taxon>
        <taxon>Viridiplantae</taxon>
        <taxon>Streptophyta</taxon>
        <taxon>Embryophyta</taxon>
        <taxon>Tracheophyta</taxon>
        <taxon>Spermatophyta</taxon>
        <taxon>Magnoliopsida</taxon>
        <taxon>eudicotyledons</taxon>
        <taxon>Gunneridae</taxon>
        <taxon>Pentapetalae</taxon>
        <taxon>rosids</taxon>
        <taxon>fabids</taxon>
        <taxon>Fabales</taxon>
        <taxon>Fabaceae</taxon>
        <taxon>Papilionoideae</taxon>
        <taxon>50 kb inversion clade</taxon>
        <taxon>genistoids sensu lato</taxon>
        <taxon>core genistoids</taxon>
        <taxon>Crotalarieae</taxon>
        <taxon>Crotalaria</taxon>
    </lineage>
</organism>
<evidence type="ECO:0000256" key="4">
    <source>
        <dbReference type="ARBA" id="ARBA00022729"/>
    </source>
</evidence>
<comment type="similarity">
    <text evidence="2">Belongs to the CLV3/ESR signal peptide family.</text>
</comment>
<feature type="transmembrane region" description="Helical" evidence="7">
    <location>
        <begin position="6"/>
        <end position="23"/>
    </location>
</feature>
<evidence type="ECO:0000256" key="6">
    <source>
        <dbReference type="SAM" id="MobiDB-lite"/>
    </source>
</evidence>
<name>A0AAN9EP58_CROPI</name>
<evidence type="ECO:0000256" key="5">
    <source>
        <dbReference type="ARBA" id="ARBA00022782"/>
    </source>
</evidence>
<evidence type="ECO:0000313" key="8">
    <source>
        <dbReference type="EMBL" id="KAK7261182.1"/>
    </source>
</evidence>
<comment type="caution">
    <text evidence="8">The sequence shown here is derived from an EMBL/GenBank/DDBJ whole genome shotgun (WGS) entry which is preliminary data.</text>
</comment>
<dbReference type="Proteomes" id="UP001372338">
    <property type="component" value="Unassembled WGS sequence"/>
</dbReference>
<evidence type="ECO:0000313" key="9">
    <source>
        <dbReference type="Proteomes" id="UP001372338"/>
    </source>
</evidence>
<keyword evidence="7" id="KW-0472">Membrane</keyword>
<keyword evidence="9" id="KW-1185">Reference proteome</keyword>
<accession>A0AAN9EP58</accession>
<dbReference type="GO" id="GO:0033612">
    <property type="term" value="F:receptor serine/threonine kinase binding"/>
    <property type="evidence" value="ECO:0007669"/>
    <property type="project" value="InterPro"/>
</dbReference>
<keyword evidence="7" id="KW-0812">Transmembrane</keyword>
<proteinExistence type="inferred from homology"/>
<keyword evidence="7" id="KW-1133">Transmembrane helix</keyword>
<sequence>MASSKFIFSVIILLVFLLCLLLVKDTSDCGSVYECVGGHAALMEIRNRKVLSTLKDKKNSLKTTMPGSSSIMYGGEKSLGWELRKVPSGPDPLHHNGGSPIKPETP</sequence>
<dbReference type="PANTHER" id="PTHR36349">
    <property type="entry name" value="PROTEIN CLAVATA 3"/>
    <property type="match status" value="1"/>
</dbReference>
<evidence type="ECO:0000256" key="7">
    <source>
        <dbReference type="SAM" id="Phobius"/>
    </source>
</evidence>
<comment type="subcellular location">
    <subcellularLocation>
        <location evidence="1">Secreted</location>
    </subcellularLocation>
</comment>
<evidence type="ECO:0000256" key="2">
    <source>
        <dbReference type="ARBA" id="ARBA00005416"/>
    </source>
</evidence>
<keyword evidence="5" id="KW-0221">Differentiation</keyword>
<protein>
    <submittedName>
        <fullName evidence="8">Uncharacterized protein</fullName>
    </submittedName>
</protein>
<gene>
    <name evidence="8" type="ORF">RIF29_27487</name>
</gene>
<dbReference type="GO" id="GO:0005576">
    <property type="term" value="C:extracellular region"/>
    <property type="evidence" value="ECO:0007669"/>
    <property type="project" value="UniProtKB-SubCell"/>
</dbReference>
<keyword evidence="3" id="KW-0964">Secreted</keyword>
<dbReference type="AlphaFoldDB" id="A0AAN9EP58"/>
<reference evidence="8 9" key="1">
    <citation type="submission" date="2024-01" db="EMBL/GenBank/DDBJ databases">
        <title>The genomes of 5 underutilized Papilionoideae crops provide insights into root nodulation and disease resistanc.</title>
        <authorList>
            <person name="Yuan L."/>
        </authorList>
    </citation>
    <scope>NUCLEOTIDE SEQUENCE [LARGE SCALE GENOMIC DNA]</scope>
    <source>
        <strain evidence="8">ZHUSHIDOU_FW_LH</strain>
        <tissue evidence="8">Leaf</tissue>
    </source>
</reference>
<dbReference type="PANTHER" id="PTHR36349:SF2">
    <property type="entry name" value="PROTEIN CLAVATA 3"/>
    <property type="match status" value="1"/>
</dbReference>
<dbReference type="InterPro" id="IPR044962">
    <property type="entry name" value="CLV3/ESR"/>
</dbReference>
<evidence type="ECO:0000256" key="3">
    <source>
        <dbReference type="ARBA" id="ARBA00022525"/>
    </source>
</evidence>
<keyword evidence="4" id="KW-0732">Signal</keyword>
<feature type="region of interest" description="Disordered" evidence="6">
    <location>
        <begin position="82"/>
        <end position="106"/>
    </location>
</feature>
<evidence type="ECO:0000256" key="1">
    <source>
        <dbReference type="ARBA" id="ARBA00004613"/>
    </source>
</evidence>
<dbReference type="EMBL" id="JAYWIO010000005">
    <property type="protein sequence ID" value="KAK7261182.1"/>
    <property type="molecule type" value="Genomic_DNA"/>
</dbReference>